<evidence type="ECO:0000256" key="3">
    <source>
        <dbReference type="SAM" id="MobiDB-lite"/>
    </source>
</evidence>
<feature type="region of interest" description="Disordered" evidence="3">
    <location>
        <begin position="210"/>
        <end position="239"/>
    </location>
</feature>
<dbReference type="EMBL" id="LR796479">
    <property type="protein sequence ID" value="CAB4147454.1"/>
    <property type="molecule type" value="Genomic_DNA"/>
</dbReference>
<evidence type="ECO:0000256" key="1">
    <source>
        <dbReference type="ARBA" id="ARBA00022603"/>
    </source>
</evidence>
<reference evidence="4" key="1">
    <citation type="submission" date="2020-04" db="EMBL/GenBank/DDBJ databases">
        <authorList>
            <person name="Chiriac C."/>
            <person name="Salcher M."/>
            <person name="Ghai R."/>
            <person name="Kavagutti S V."/>
        </authorList>
    </citation>
    <scope>NUCLEOTIDE SEQUENCE</scope>
</reference>
<evidence type="ECO:0000256" key="2">
    <source>
        <dbReference type="ARBA" id="ARBA00022679"/>
    </source>
</evidence>
<sequence length="262" mass="29049">MKPLAIDLFCGLGGWTEGLIAEGYRVVGFDNERHVYGDAKYPAQLVLQDVLTIHGKQFKDAALIVASPPCQEFSYMAMPWGKAKQKRAEYLNGTRDRKQLTALFDVCFRIQREASEAAGHHIPMVVDNVRGANEWVGRSRWNFGSFHLWGDVPALMPMVRHRNNGKGGRADEALGKHLGRVGDSYKGGSWFDKSKFSGPEGDSYRAVLEGTKTVGHANKRDPEGSISRTTSGKSHARKHASAQIAKIPIVLSRHIAKVYYPD</sequence>
<dbReference type="Gene3D" id="3.40.50.150">
    <property type="entry name" value="Vaccinia Virus protein VP39"/>
    <property type="match status" value="1"/>
</dbReference>
<organism evidence="4">
    <name type="scientific">uncultured Caudovirales phage</name>
    <dbReference type="NCBI Taxonomy" id="2100421"/>
    <lineage>
        <taxon>Viruses</taxon>
        <taxon>Duplodnaviria</taxon>
        <taxon>Heunggongvirae</taxon>
        <taxon>Uroviricota</taxon>
        <taxon>Caudoviricetes</taxon>
        <taxon>Peduoviridae</taxon>
        <taxon>Maltschvirus</taxon>
        <taxon>Maltschvirus maltsch</taxon>
    </lineage>
</organism>
<accession>A0A6J5MKW1</accession>
<keyword evidence="1 4" id="KW-0489">Methyltransferase</keyword>
<gene>
    <name evidence="4" type="ORF">UFOVP509_30</name>
</gene>
<dbReference type="Pfam" id="PF00145">
    <property type="entry name" value="DNA_methylase"/>
    <property type="match status" value="1"/>
</dbReference>
<dbReference type="SUPFAM" id="SSF53335">
    <property type="entry name" value="S-adenosyl-L-methionine-dependent methyltransferases"/>
    <property type="match status" value="1"/>
</dbReference>
<dbReference type="InterPro" id="IPR001525">
    <property type="entry name" value="C5_MeTfrase"/>
</dbReference>
<evidence type="ECO:0000313" key="4">
    <source>
        <dbReference type="EMBL" id="CAB4147454.1"/>
    </source>
</evidence>
<keyword evidence="2 4" id="KW-0808">Transferase</keyword>
<proteinExistence type="predicted"/>
<protein>
    <submittedName>
        <fullName evidence="4">S-adenosyl-L-methionine-dependent methyltransferase</fullName>
    </submittedName>
</protein>
<dbReference type="InterPro" id="IPR029063">
    <property type="entry name" value="SAM-dependent_MTases_sf"/>
</dbReference>
<dbReference type="GO" id="GO:0032259">
    <property type="term" value="P:methylation"/>
    <property type="evidence" value="ECO:0007669"/>
    <property type="project" value="UniProtKB-KW"/>
</dbReference>
<dbReference type="GO" id="GO:0008168">
    <property type="term" value="F:methyltransferase activity"/>
    <property type="evidence" value="ECO:0007669"/>
    <property type="project" value="UniProtKB-KW"/>
</dbReference>
<name>A0A6J5MKW1_9CAUD</name>